<dbReference type="SUPFAM" id="SSF53850">
    <property type="entry name" value="Periplasmic binding protein-like II"/>
    <property type="match status" value="1"/>
</dbReference>
<dbReference type="PANTHER" id="PTHR30570">
    <property type="entry name" value="PERIPLASMIC PHOSPHATE BINDING COMPONENT OF PHOSPHATE ABC TRANSPORTER"/>
    <property type="match status" value="1"/>
</dbReference>
<dbReference type="InterPro" id="IPR050811">
    <property type="entry name" value="Phosphate_ABC_transporter"/>
</dbReference>
<gene>
    <name evidence="3" type="ORF">F0P94_17855</name>
</gene>
<reference evidence="3 4" key="1">
    <citation type="submission" date="2019-09" db="EMBL/GenBank/DDBJ databases">
        <title>Genome sequence of Adhaeribacter sp. M2.</title>
        <authorList>
            <person name="Srinivasan S."/>
        </authorList>
    </citation>
    <scope>NUCLEOTIDE SEQUENCE [LARGE SCALE GENOMIC DNA]</scope>
    <source>
        <strain evidence="3 4">M2</strain>
    </source>
</reference>
<dbReference type="EMBL" id="VTWT01000012">
    <property type="protein sequence ID" value="KAA9325451.1"/>
    <property type="molecule type" value="Genomic_DNA"/>
</dbReference>
<dbReference type="Gene3D" id="3.40.190.10">
    <property type="entry name" value="Periplasmic binding protein-like II"/>
    <property type="match status" value="2"/>
</dbReference>
<name>A0A5N1INV1_9BACT</name>
<dbReference type="PANTHER" id="PTHR30570:SF1">
    <property type="entry name" value="PHOSPHATE-BINDING PROTEIN PSTS"/>
    <property type="match status" value="1"/>
</dbReference>
<dbReference type="InterPro" id="IPR024370">
    <property type="entry name" value="PBP_domain"/>
</dbReference>
<evidence type="ECO:0000259" key="2">
    <source>
        <dbReference type="Pfam" id="PF12849"/>
    </source>
</evidence>
<proteinExistence type="predicted"/>
<accession>A0A5N1INV1</accession>
<keyword evidence="4" id="KW-1185">Reference proteome</keyword>
<organism evidence="3 4">
    <name type="scientific">Adhaeribacter soli</name>
    <dbReference type="NCBI Taxonomy" id="2607655"/>
    <lineage>
        <taxon>Bacteria</taxon>
        <taxon>Pseudomonadati</taxon>
        <taxon>Bacteroidota</taxon>
        <taxon>Cytophagia</taxon>
        <taxon>Cytophagales</taxon>
        <taxon>Hymenobacteraceae</taxon>
        <taxon>Adhaeribacter</taxon>
    </lineage>
</organism>
<dbReference type="AlphaFoldDB" id="A0A5N1INV1"/>
<evidence type="ECO:0000313" key="4">
    <source>
        <dbReference type="Proteomes" id="UP000326570"/>
    </source>
</evidence>
<sequence>MPFLLGSFLTLSLGSCNQDQKTAGTLDTPTSGTIKISADESFQPVVEAQLSVFHRNYKNAKVTASYKPEGQVIQDLLQDSARVVIVSRQLTPPELKVFENAKITPRVTRIAYDGVALILHPENRDTLLSLPQLKEIFTGKASSWKQVNPASTLGDITIVFDNNNSGTARFVQDSITGKQPLSQKAYASQSSPAVIDYVAQNKNAIGVIGTNWISDFDDSTVVGFINRIKVVAVGRKTAPTDPDSYYQPYQAYLVQGNYPLRREVFTISREARAGLGTGFVSFVSGDKGQRIMLKAGLAPARGVVRLVEVKK</sequence>
<protein>
    <submittedName>
        <fullName evidence="3">Phosphate ABC transporter substrate-binding protein, PhoT family</fullName>
    </submittedName>
</protein>
<evidence type="ECO:0000313" key="3">
    <source>
        <dbReference type="EMBL" id="KAA9325451.1"/>
    </source>
</evidence>
<dbReference type="Pfam" id="PF12849">
    <property type="entry name" value="PBP_like_2"/>
    <property type="match status" value="1"/>
</dbReference>
<dbReference type="Proteomes" id="UP000326570">
    <property type="component" value="Unassembled WGS sequence"/>
</dbReference>
<feature type="domain" description="PBP" evidence="2">
    <location>
        <begin position="26"/>
        <end position="284"/>
    </location>
</feature>
<comment type="caution">
    <text evidence="3">The sequence shown here is derived from an EMBL/GenBank/DDBJ whole genome shotgun (WGS) entry which is preliminary data.</text>
</comment>
<keyword evidence="1" id="KW-0732">Signal</keyword>
<evidence type="ECO:0000256" key="1">
    <source>
        <dbReference type="ARBA" id="ARBA00022729"/>
    </source>
</evidence>